<organism evidence="2">
    <name type="scientific">Podoviridae sp. ctz6O13</name>
    <dbReference type="NCBI Taxonomy" id="2827757"/>
    <lineage>
        <taxon>Viruses</taxon>
        <taxon>Duplodnaviria</taxon>
        <taxon>Heunggongvirae</taxon>
        <taxon>Uroviricota</taxon>
        <taxon>Caudoviricetes</taxon>
    </lineage>
</organism>
<proteinExistence type="predicted"/>
<name>A0A8S5TK81_9CAUD</name>
<dbReference type="EMBL" id="BK032843">
    <property type="protein sequence ID" value="DAF63710.1"/>
    <property type="molecule type" value="Genomic_DNA"/>
</dbReference>
<feature type="compositionally biased region" description="Polar residues" evidence="1">
    <location>
        <begin position="51"/>
        <end position="62"/>
    </location>
</feature>
<sequence length="658" mass="74466">MADLLNSGTSLPDSSTEGFMKWARHANGSGEDDTTPNPPPPLPPTPDPNQRVPSPTPKITGNENYLLQDNYLSEFSTDNEKDLARNNLGVYAKSETMTVSEISQAIEQVINAHIANYPTNSKLEEVKNQLLQFINGNQYVKSDGSVPFTTPQKQLVLPIQDLDLTNKRYVDSLLDSHLSSVDPHKTMTRVRALLQDYVRVGEFYRKSELFNKAEIGVLLQSYVRQDGTTPFKRPQVGKEPTVPEHLATAGYVQRLLDSHRGEFDPHGFTTILENRLHNFYSKSETYSKQHTYSKAEIDSLLENRTRRIVDQAIRDQILRDGNLRDMRAEILDKLKEYVKTDGSRAFTEPQEGVPATSLNHLATLQQVLEFTNNVETVVSRVEDNLNRLSRWKTSGPVNATVGLVQEGTTLKDNMTLQMVCDAIFYGGRQGIEAPKYITNGYGVTITIYVRKLELIDNIKLYKDDTLIGTYTKDDIHLTEDINSLGKFMNITIPDLGNVNKDIHWKAVYTFTDSTTFTSTATSKFIYISFFGLIPYWWNVQEDVTWDSLSTLTTNGNQSQFVLVTGKDAKGIEVQFDYSGSDKKSLILAVPDEYPDLVAMTNKIQKVGPEAFTVWKQPLYPVANAPSVLYKIYVFNQSLVRLEDKIRVYFTRENILDNE</sequence>
<evidence type="ECO:0000256" key="1">
    <source>
        <dbReference type="SAM" id="MobiDB-lite"/>
    </source>
</evidence>
<reference evidence="2" key="1">
    <citation type="journal article" date="2021" name="Proc. Natl. Acad. Sci. U.S.A.">
        <title>A Catalog of Tens of Thousands of Viruses from Human Metagenomes Reveals Hidden Associations with Chronic Diseases.</title>
        <authorList>
            <person name="Tisza M.J."/>
            <person name="Buck C.B."/>
        </authorList>
    </citation>
    <scope>NUCLEOTIDE SEQUENCE</scope>
    <source>
        <strain evidence="2">Ctz6O13</strain>
    </source>
</reference>
<accession>A0A8S5TK81</accession>
<feature type="compositionally biased region" description="Pro residues" evidence="1">
    <location>
        <begin position="36"/>
        <end position="47"/>
    </location>
</feature>
<feature type="compositionally biased region" description="Polar residues" evidence="1">
    <location>
        <begin position="1"/>
        <end position="17"/>
    </location>
</feature>
<protein>
    <submittedName>
        <fullName evidence="2">Uncharacterized protein</fullName>
    </submittedName>
</protein>
<evidence type="ECO:0000313" key="2">
    <source>
        <dbReference type="EMBL" id="DAF63710.1"/>
    </source>
</evidence>
<feature type="region of interest" description="Disordered" evidence="1">
    <location>
        <begin position="1"/>
        <end position="62"/>
    </location>
</feature>